<gene>
    <name evidence="2" type="ORF">Aau02nite_57010</name>
</gene>
<evidence type="ECO:0000256" key="1">
    <source>
        <dbReference type="SAM" id="MobiDB-lite"/>
    </source>
</evidence>
<dbReference type="Proteomes" id="UP000681340">
    <property type="component" value="Unassembled WGS sequence"/>
</dbReference>
<evidence type="ECO:0000313" key="3">
    <source>
        <dbReference type="Proteomes" id="UP000681340"/>
    </source>
</evidence>
<sequence length="234" mass="22880">MRLRHATLAVVTLTLLGTAGCGDDSGDTAPAAQAPVASAGPSADGGLGGPGASAAPGSSAAPGAPATEGTSAAKPPKKGGGAAQGPAGKPASSPAVLTAAGIGPYQVGIRQSELTSADLVGKVTKTKDTCTTARGLGEYHTPALAFAGGKLQRLTVTSPKVTTPAGAKVGTGYPNLKGMYPGGKQLDDWVGASAWYAVDGGNALLFRIEDDKVTSIDAGAAPAVQFFYTDKQGC</sequence>
<evidence type="ECO:0000313" key="2">
    <source>
        <dbReference type="EMBL" id="GIM73648.1"/>
    </source>
</evidence>
<feature type="region of interest" description="Disordered" evidence="1">
    <location>
        <begin position="25"/>
        <end position="94"/>
    </location>
</feature>
<feature type="compositionally biased region" description="Low complexity" evidence="1">
    <location>
        <begin position="29"/>
        <end position="42"/>
    </location>
</feature>
<dbReference type="AlphaFoldDB" id="A0A919VYF1"/>
<proteinExistence type="predicted"/>
<keyword evidence="3" id="KW-1185">Reference proteome</keyword>
<comment type="caution">
    <text evidence="2">The sequence shown here is derived from an EMBL/GenBank/DDBJ whole genome shotgun (WGS) entry which is preliminary data.</text>
</comment>
<protein>
    <recommendedName>
        <fullName evidence="4">Lipoprotein</fullName>
    </recommendedName>
</protein>
<evidence type="ECO:0008006" key="4">
    <source>
        <dbReference type="Google" id="ProtNLM"/>
    </source>
</evidence>
<reference evidence="2" key="1">
    <citation type="submission" date="2021-03" db="EMBL/GenBank/DDBJ databases">
        <title>Whole genome shotgun sequence of Actinoplanes auranticolor NBRC 12245.</title>
        <authorList>
            <person name="Komaki H."/>
            <person name="Tamura T."/>
        </authorList>
    </citation>
    <scope>NUCLEOTIDE SEQUENCE</scope>
    <source>
        <strain evidence="2">NBRC 12245</strain>
    </source>
</reference>
<feature type="compositionally biased region" description="Low complexity" evidence="1">
    <location>
        <begin position="84"/>
        <end position="94"/>
    </location>
</feature>
<organism evidence="2 3">
    <name type="scientific">Actinoplanes auranticolor</name>
    <dbReference type="NCBI Taxonomy" id="47988"/>
    <lineage>
        <taxon>Bacteria</taxon>
        <taxon>Bacillati</taxon>
        <taxon>Actinomycetota</taxon>
        <taxon>Actinomycetes</taxon>
        <taxon>Micromonosporales</taxon>
        <taxon>Micromonosporaceae</taxon>
        <taxon>Actinoplanes</taxon>
    </lineage>
</organism>
<feature type="compositionally biased region" description="Low complexity" evidence="1">
    <location>
        <begin position="52"/>
        <end position="74"/>
    </location>
</feature>
<accession>A0A919VYF1</accession>
<name>A0A919VYF1_9ACTN</name>
<dbReference type="RefSeq" id="WP_212991630.1">
    <property type="nucleotide sequence ID" value="NZ_BAABEA010000017.1"/>
</dbReference>
<dbReference type="PROSITE" id="PS51257">
    <property type="entry name" value="PROKAR_LIPOPROTEIN"/>
    <property type="match status" value="1"/>
</dbReference>
<dbReference type="EMBL" id="BOQL01000045">
    <property type="protein sequence ID" value="GIM73648.1"/>
    <property type="molecule type" value="Genomic_DNA"/>
</dbReference>